<reference evidence="1 2" key="1">
    <citation type="submission" date="2020-10" db="EMBL/GenBank/DDBJ databases">
        <title>Connecting structure to function with the recovery of over 1000 high-quality activated sludge metagenome-assembled genomes encoding full-length rRNA genes using long-read sequencing.</title>
        <authorList>
            <person name="Singleton C.M."/>
            <person name="Petriglieri F."/>
            <person name="Kristensen J.M."/>
            <person name="Kirkegaard R.H."/>
            <person name="Michaelsen T.Y."/>
            <person name="Andersen M.H."/>
            <person name="Karst S.M."/>
            <person name="Dueholm M.S."/>
            <person name="Nielsen P.H."/>
            <person name="Albertsen M."/>
        </authorList>
    </citation>
    <scope>NUCLEOTIDE SEQUENCE [LARGE SCALE GENOMIC DNA]</scope>
    <source>
        <strain evidence="1">AalE_18-Q3-R2-46_BAT3C.188</strain>
    </source>
</reference>
<name>A0A934X947_9MICO</name>
<dbReference type="Proteomes" id="UP000718281">
    <property type="component" value="Unassembled WGS sequence"/>
</dbReference>
<accession>A0A934X947</accession>
<comment type="caution">
    <text evidence="1">The sequence shown here is derived from an EMBL/GenBank/DDBJ whole genome shotgun (WGS) entry which is preliminary data.</text>
</comment>
<sequence length="167" mass="17668">MESVEQRLVTPFSLAMMGLNATEHAGDQWDDLVRVGRTATVTDVKQLLGAGAWRSVVMGAWLSVAFTPQDLGPDLLLAVTRCQGSFTAPPLSVAAYLMLGADAGTALTNYVFRARDDERPGSATFVAAVVEALGGQPAVPPREEDRVELAGMIGVAWRLRAALTAPS</sequence>
<protein>
    <submittedName>
        <fullName evidence="1">Uncharacterized protein</fullName>
    </submittedName>
</protein>
<evidence type="ECO:0000313" key="1">
    <source>
        <dbReference type="EMBL" id="MBK6302304.1"/>
    </source>
</evidence>
<evidence type="ECO:0000313" key="2">
    <source>
        <dbReference type="Proteomes" id="UP000718281"/>
    </source>
</evidence>
<dbReference type="AlphaFoldDB" id="A0A934X947"/>
<proteinExistence type="predicted"/>
<organism evidence="1 2">
    <name type="scientific">Candidatus Phosphoribacter hodrii</name>
    <dbReference type="NCBI Taxonomy" id="2953743"/>
    <lineage>
        <taxon>Bacteria</taxon>
        <taxon>Bacillati</taxon>
        <taxon>Actinomycetota</taxon>
        <taxon>Actinomycetes</taxon>
        <taxon>Micrococcales</taxon>
        <taxon>Dermatophilaceae</taxon>
        <taxon>Candidatus Phosphoribacter</taxon>
    </lineage>
</organism>
<dbReference type="EMBL" id="JADIXZ010000009">
    <property type="protein sequence ID" value="MBK6302304.1"/>
    <property type="molecule type" value="Genomic_DNA"/>
</dbReference>
<gene>
    <name evidence="1" type="ORF">IPF40_15175</name>
</gene>